<dbReference type="Proteomes" id="UP000314294">
    <property type="component" value="Unassembled WGS sequence"/>
</dbReference>
<gene>
    <name evidence="2" type="ORF">EYF80_039246</name>
</gene>
<feature type="region of interest" description="Disordered" evidence="1">
    <location>
        <begin position="27"/>
        <end position="54"/>
    </location>
</feature>
<keyword evidence="3" id="KW-1185">Reference proteome</keyword>
<evidence type="ECO:0000313" key="3">
    <source>
        <dbReference type="Proteomes" id="UP000314294"/>
    </source>
</evidence>
<proteinExistence type="predicted"/>
<reference evidence="2 3" key="1">
    <citation type="submission" date="2019-03" db="EMBL/GenBank/DDBJ databases">
        <title>First draft genome of Liparis tanakae, snailfish: a comprehensive survey of snailfish specific genes.</title>
        <authorList>
            <person name="Kim W."/>
            <person name="Song I."/>
            <person name="Jeong J.-H."/>
            <person name="Kim D."/>
            <person name="Kim S."/>
            <person name="Ryu S."/>
            <person name="Song J.Y."/>
            <person name="Lee S.K."/>
        </authorList>
    </citation>
    <scope>NUCLEOTIDE SEQUENCE [LARGE SCALE GENOMIC DNA]</scope>
    <source>
        <tissue evidence="2">Muscle</tissue>
    </source>
</reference>
<organism evidence="2 3">
    <name type="scientific">Liparis tanakae</name>
    <name type="common">Tanaka's snailfish</name>
    <dbReference type="NCBI Taxonomy" id="230148"/>
    <lineage>
        <taxon>Eukaryota</taxon>
        <taxon>Metazoa</taxon>
        <taxon>Chordata</taxon>
        <taxon>Craniata</taxon>
        <taxon>Vertebrata</taxon>
        <taxon>Euteleostomi</taxon>
        <taxon>Actinopterygii</taxon>
        <taxon>Neopterygii</taxon>
        <taxon>Teleostei</taxon>
        <taxon>Neoteleostei</taxon>
        <taxon>Acanthomorphata</taxon>
        <taxon>Eupercaria</taxon>
        <taxon>Perciformes</taxon>
        <taxon>Cottioidei</taxon>
        <taxon>Cottales</taxon>
        <taxon>Liparidae</taxon>
        <taxon>Liparis</taxon>
    </lineage>
</organism>
<sequence length="122" mass="13736">MSCRDTNGRDVKELPLLLLIIPRRNDTTRTGASHSPCVDPEGAQHPSSQDAAAERLYPPRDCCGRILSEPQSSLLGKEAEERPWKSLETGDNLKTASSLHFFRFLPNRAYLCQLWYLTNPPL</sequence>
<comment type="caution">
    <text evidence="2">The sequence shown here is derived from an EMBL/GenBank/DDBJ whole genome shotgun (WGS) entry which is preliminary data.</text>
</comment>
<name>A0A4Z2GCW4_9TELE</name>
<dbReference type="EMBL" id="SRLO01000613">
    <property type="protein sequence ID" value="TNN50544.1"/>
    <property type="molecule type" value="Genomic_DNA"/>
</dbReference>
<dbReference type="AlphaFoldDB" id="A0A4Z2GCW4"/>
<accession>A0A4Z2GCW4</accession>
<protein>
    <submittedName>
        <fullName evidence="2">Uncharacterized protein</fullName>
    </submittedName>
</protein>
<evidence type="ECO:0000313" key="2">
    <source>
        <dbReference type="EMBL" id="TNN50544.1"/>
    </source>
</evidence>
<evidence type="ECO:0000256" key="1">
    <source>
        <dbReference type="SAM" id="MobiDB-lite"/>
    </source>
</evidence>